<feature type="transmembrane region" description="Helical" evidence="2">
    <location>
        <begin position="39"/>
        <end position="57"/>
    </location>
</feature>
<dbReference type="SUPFAM" id="SSF117892">
    <property type="entry name" value="Band 7/SPFH domain"/>
    <property type="match status" value="1"/>
</dbReference>
<dbReference type="Gene3D" id="3.30.479.30">
    <property type="entry name" value="Band 7 domain"/>
    <property type="match status" value="1"/>
</dbReference>
<feature type="transmembrane region" description="Helical" evidence="2">
    <location>
        <begin position="12"/>
        <end position="33"/>
    </location>
</feature>
<feature type="transmembrane region" description="Helical" evidence="2">
    <location>
        <begin position="69"/>
        <end position="87"/>
    </location>
</feature>
<reference evidence="4" key="2">
    <citation type="journal article" date="2014" name="ISME J.">
        <title>Microbial stratification in low pH oxic and suboxic macroscopic growths along an acid mine drainage.</title>
        <authorList>
            <person name="Mendez-Garcia C."/>
            <person name="Mesa V."/>
            <person name="Sprenger R.R."/>
            <person name="Richter M."/>
            <person name="Diez M.S."/>
            <person name="Solano J."/>
            <person name="Bargiela R."/>
            <person name="Golyshina O.V."/>
            <person name="Manteca A."/>
            <person name="Ramos J.L."/>
            <person name="Gallego J.R."/>
            <person name="Llorente I."/>
            <person name="Martins Dos Santos V.A."/>
            <person name="Jensen O.N."/>
            <person name="Pelaez A.I."/>
            <person name="Sanchez J."/>
            <person name="Ferrer M."/>
        </authorList>
    </citation>
    <scope>NUCLEOTIDE SEQUENCE</scope>
</reference>
<keyword evidence="2" id="KW-0812">Transmembrane</keyword>
<dbReference type="GO" id="GO:0098552">
    <property type="term" value="C:side of membrane"/>
    <property type="evidence" value="ECO:0007669"/>
    <property type="project" value="UniProtKB-ARBA"/>
</dbReference>
<dbReference type="PANTHER" id="PTHR10264">
    <property type="entry name" value="BAND 7 PROTEIN-RELATED"/>
    <property type="match status" value="1"/>
</dbReference>
<feature type="non-terminal residue" evidence="4">
    <location>
        <position position="188"/>
    </location>
</feature>
<dbReference type="InterPro" id="IPR043202">
    <property type="entry name" value="Band-7_stomatin-like"/>
</dbReference>
<dbReference type="Pfam" id="PF01145">
    <property type="entry name" value="Band_7"/>
    <property type="match status" value="1"/>
</dbReference>
<dbReference type="GO" id="GO:0005886">
    <property type="term" value="C:plasma membrane"/>
    <property type="evidence" value="ECO:0007669"/>
    <property type="project" value="InterPro"/>
</dbReference>
<gene>
    <name evidence="4" type="ORF">B2A_07909</name>
</gene>
<dbReference type="PANTHER" id="PTHR10264:SF19">
    <property type="entry name" value="AT06885P-RELATED"/>
    <property type="match status" value="1"/>
</dbReference>
<dbReference type="EMBL" id="AUZZ01005689">
    <property type="protein sequence ID" value="EQD48635.1"/>
    <property type="molecule type" value="Genomic_DNA"/>
</dbReference>
<dbReference type="InterPro" id="IPR001107">
    <property type="entry name" value="Band_7"/>
</dbReference>
<evidence type="ECO:0000256" key="2">
    <source>
        <dbReference type="SAM" id="Phobius"/>
    </source>
</evidence>
<dbReference type="InterPro" id="IPR001972">
    <property type="entry name" value="Stomatin_HflK_fam"/>
</dbReference>
<comment type="similarity">
    <text evidence="1">Belongs to the band 7/mec-2 family.</text>
</comment>
<proteinExistence type="inferred from homology"/>
<dbReference type="PRINTS" id="PR00721">
    <property type="entry name" value="STOMATIN"/>
</dbReference>
<evidence type="ECO:0000259" key="3">
    <source>
        <dbReference type="SMART" id="SM00244"/>
    </source>
</evidence>
<protein>
    <submittedName>
        <fullName evidence="4">Band 7 protein</fullName>
    </submittedName>
</protein>
<name>T1B2R5_9ZZZZ</name>
<dbReference type="InterPro" id="IPR036013">
    <property type="entry name" value="Band_7/SPFH_dom_sf"/>
</dbReference>
<evidence type="ECO:0000313" key="4">
    <source>
        <dbReference type="EMBL" id="EQD48635.1"/>
    </source>
</evidence>
<feature type="domain" description="Band 7" evidence="3">
    <location>
        <begin position="53"/>
        <end position="188"/>
    </location>
</feature>
<reference evidence="4" key="1">
    <citation type="submission" date="2013-08" db="EMBL/GenBank/DDBJ databases">
        <authorList>
            <person name="Mendez C."/>
            <person name="Richter M."/>
            <person name="Ferrer M."/>
            <person name="Sanchez J."/>
        </authorList>
    </citation>
    <scope>NUCLEOTIDE SEQUENCE</scope>
</reference>
<evidence type="ECO:0000256" key="1">
    <source>
        <dbReference type="ARBA" id="ARBA00008164"/>
    </source>
</evidence>
<dbReference type="SMART" id="SM00244">
    <property type="entry name" value="PHB"/>
    <property type="match status" value="1"/>
</dbReference>
<dbReference type="AlphaFoldDB" id="T1B2R5"/>
<keyword evidence="2" id="KW-0472">Membrane</keyword>
<accession>T1B2R5</accession>
<comment type="caution">
    <text evidence="4">The sequence shown here is derived from an EMBL/GenBank/DDBJ whole genome shotgun (WGS) entry which is preliminary data.</text>
</comment>
<dbReference type="FunFam" id="3.30.479.30:FF:000004">
    <property type="entry name" value="Putative membrane protease family, stomatin"/>
    <property type="match status" value="1"/>
</dbReference>
<keyword evidence="2" id="KW-1133">Transmembrane helix</keyword>
<organism evidence="4">
    <name type="scientific">mine drainage metagenome</name>
    <dbReference type="NCBI Taxonomy" id="410659"/>
    <lineage>
        <taxon>unclassified sequences</taxon>
        <taxon>metagenomes</taxon>
        <taxon>ecological metagenomes</taxon>
    </lineage>
</organism>
<sequence>MAVESKTRRYAGATGAAIDIIAILFFFALPIYIVGLLEGSVIGVLVLIIILGFSIRIVSQWNRMAVLKFGRYVGMIGPGIYFIIPFIEHTPINVDLRVISTTFSAEKTLTKDNVPVDVDAILFWQVKDPEYAILNVQNYMQSVQLASQTALRDIIGKNELSSMLAGRDIIGEDIRKLIQARIEDWGIT</sequence>